<dbReference type="SUPFAM" id="SSF46689">
    <property type="entry name" value="Homeodomain-like"/>
    <property type="match status" value="1"/>
</dbReference>
<proteinExistence type="predicted"/>
<dbReference type="STRING" id="471704.A0A151IUY6"/>
<dbReference type="GO" id="GO:0005634">
    <property type="term" value="C:nucleus"/>
    <property type="evidence" value="ECO:0007669"/>
    <property type="project" value="UniProtKB-SubCell"/>
</dbReference>
<dbReference type="InterPro" id="IPR009057">
    <property type="entry name" value="Homeodomain-like_sf"/>
</dbReference>
<evidence type="ECO:0000313" key="3">
    <source>
        <dbReference type="EMBL" id="KYN11272.1"/>
    </source>
</evidence>
<dbReference type="EMBL" id="KQ980940">
    <property type="protein sequence ID" value="KYN11272.1"/>
    <property type="molecule type" value="Genomic_DNA"/>
</dbReference>
<evidence type="ECO:0000313" key="4">
    <source>
        <dbReference type="Proteomes" id="UP000078492"/>
    </source>
</evidence>
<sequence length="86" mass="9822">MPRLTEIQSVQIVALLEAELSQSAVAIRMGINHSTVSRVFSRYQETDSYRRRPGQGRSRVTTNREDRNIVNEALRVPTRVARQIGK</sequence>
<evidence type="ECO:0000256" key="1">
    <source>
        <dbReference type="ARBA" id="ARBA00004123"/>
    </source>
</evidence>
<feature type="region of interest" description="Disordered" evidence="2">
    <location>
        <begin position="45"/>
        <end position="66"/>
    </location>
</feature>
<protein>
    <recommendedName>
        <fullName evidence="5">Paired domain-containing protein</fullName>
    </recommendedName>
</protein>
<name>A0A151IUY6_9HYME</name>
<gene>
    <name evidence="3" type="ORF">ALC57_16578</name>
</gene>
<dbReference type="InterPro" id="IPR036388">
    <property type="entry name" value="WH-like_DNA-bd_sf"/>
</dbReference>
<dbReference type="AlphaFoldDB" id="A0A151IUY6"/>
<keyword evidence="4" id="KW-1185">Reference proteome</keyword>
<comment type="subcellular location">
    <subcellularLocation>
        <location evidence="1">Nucleus</location>
    </subcellularLocation>
</comment>
<accession>A0A151IUY6</accession>
<dbReference type="Gene3D" id="1.10.10.10">
    <property type="entry name" value="Winged helix-like DNA-binding domain superfamily/Winged helix DNA-binding domain"/>
    <property type="match status" value="1"/>
</dbReference>
<evidence type="ECO:0008006" key="5">
    <source>
        <dbReference type="Google" id="ProtNLM"/>
    </source>
</evidence>
<reference evidence="3 4" key="1">
    <citation type="submission" date="2015-09" db="EMBL/GenBank/DDBJ databases">
        <title>Trachymyrmex cornetzi WGS genome.</title>
        <authorList>
            <person name="Nygaard S."/>
            <person name="Hu H."/>
            <person name="Boomsma J."/>
            <person name="Zhang G."/>
        </authorList>
    </citation>
    <scope>NUCLEOTIDE SEQUENCE [LARGE SCALE GENOMIC DNA]</scope>
    <source>
        <strain evidence="3">Tcor2-1</strain>
        <tissue evidence="3">Whole body</tissue>
    </source>
</reference>
<dbReference type="Pfam" id="PF13384">
    <property type="entry name" value="HTH_23"/>
    <property type="match status" value="1"/>
</dbReference>
<evidence type="ECO:0000256" key="2">
    <source>
        <dbReference type="SAM" id="MobiDB-lite"/>
    </source>
</evidence>
<organism evidence="3 4">
    <name type="scientific">Trachymyrmex cornetzi</name>
    <dbReference type="NCBI Taxonomy" id="471704"/>
    <lineage>
        <taxon>Eukaryota</taxon>
        <taxon>Metazoa</taxon>
        <taxon>Ecdysozoa</taxon>
        <taxon>Arthropoda</taxon>
        <taxon>Hexapoda</taxon>
        <taxon>Insecta</taxon>
        <taxon>Pterygota</taxon>
        <taxon>Neoptera</taxon>
        <taxon>Endopterygota</taxon>
        <taxon>Hymenoptera</taxon>
        <taxon>Apocrita</taxon>
        <taxon>Aculeata</taxon>
        <taxon>Formicoidea</taxon>
        <taxon>Formicidae</taxon>
        <taxon>Myrmicinae</taxon>
        <taxon>Trachymyrmex</taxon>
    </lineage>
</organism>
<dbReference type="Proteomes" id="UP000078492">
    <property type="component" value="Unassembled WGS sequence"/>
</dbReference>